<reference evidence="3 4" key="1">
    <citation type="submission" date="2018-04" db="EMBL/GenBank/DDBJ databases">
        <title>Massilia violaceinigra sp. nov., a novel purple-pigmented bacterium isolated from Tianshan glacier, Xinjiang, China.</title>
        <authorList>
            <person name="Wang H."/>
        </authorList>
    </citation>
    <scope>NUCLEOTIDE SEQUENCE [LARGE SCALE GENOMIC DNA]</scope>
    <source>
        <strain evidence="3 4">B448-2</strain>
    </source>
</reference>
<evidence type="ECO:0000256" key="2">
    <source>
        <dbReference type="SAM" id="SignalP"/>
    </source>
</evidence>
<dbReference type="GO" id="GO:0004185">
    <property type="term" value="F:serine-type carboxypeptidase activity"/>
    <property type="evidence" value="ECO:0007669"/>
    <property type="project" value="InterPro"/>
</dbReference>
<dbReference type="InterPro" id="IPR029058">
    <property type="entry name" value="AB_hydrolase_fold"/>
</dbReference>
<sequence length="526" mass="55310">MPNRPTPPRARLTAGLVCAALLLGACGGGGGGASPAPRPTPAPTPPPGSFADPVGYSGASNGALAGAQEGKAVVSTHITLAGKTLAYTATTGHLNATAPGASGPGASFFYVAYTAGNLEAARRPVTFFYNGGPGSSTLWLHMGSFGPRRVVTNYPSTNMPSPAQLVENQETLLDHSDLVFVDAIGTGFSQAVAPRRNIDFWGVDEDAAGFRDFVQRYVAVNGRQASPKFLFGESYGGPRSGVLAKLLEVAGVRLAGVVLQAPAMDYNSNCGVFNPGSISCEAYLPSYAAVSAYHQRATPAPTDFAAHMQQTRDFAAGPYQAAVGPWISAKTTPPADVLAHLAAFTGLSTQQWTQDFSMGPGTYRQHLLPGTMIGRYDGRVSAPLGSALAAQGDPSLTAASATFTKTILSYLQNDLLYTAASSYLPFNDIINSWNFSHDGRNVPDTIPDLAAALIINPDLKIVAMNGYHDLATPFHLTERDLARLGSNPNITVKNYQSGHMSYLDDSARRAQRADMNTLYNSESVAK</sequence>
<dbReference type="Pfam" id="PF00450">
    <property type="entry name" value="Peptidase_S10"/>
    <property type="match status" value="1"/>
</dbReference>
<proteinExistence type="predicted"/>
<evidence type="ECO:0000313" key="4">
    <source>
        <dbReference type="Proteomes" id="UP000241421"/>
    </source>
</evidence>
<dbReference type="AlphaFoldDB" id="A0A2U2I4W0"/>
<protein>
    <submittedName>
        <fullName evidence="3">Peptidase S10</fullName>
    </submittedName>
</protein>
<gene>
    <name evidence="3" type="ORF">C7C56_004640</name>
</gene>
<keyword evidence="2" id="KW-0732">Signal</keyword>
<feature type="region of interest" description="Disordered" evidence="1">
    <location>
        <begin position="30"/>
        <end position="55"/>
    </location>
</feature>
<dbReference type="SUPFAM" id="SSF53474">
    <property type="entry name" value="alpha/beta-Hydrolases"/>
    <property type="match status" value="1"/>
</dbReference>
<dbReference type="Gene3D" id="3.40.50.1820">
    <property type="entry name" value="alpha/beta hydrolase"/>
    <property type="match status" value="1"/>
</dbReference>
<evidence type="ECO:0000256" key="1">
    <source>
        <dbReference type="SAM" id="MobiDB-lite"/>
    </source>
</evidence>
<dbReference type="PROSITE" id="PS51257">
    <property type="entry name" value="PROKAR_LIPOPROTEIN"/>
    <property type="match status" value="1"/>
</dbReference>
<keyword evidence="4" id="KW-1185">Reference proteome</keyword>
<dbReference type="Proteomes" id="UP000241421">
    <property type="component" value="Unassembled WGS sequence"/>
</dbReference>
<feature type="signal peptide" evidence="2">
    <location>
        <begin position="1"/>
        <end position="19"/>
    </location>
</feature>
<name>A0A2U2I4W0_9BURK</name>
<dbReference type="EMBL" id="PXWF02000063">
    <property type="protein sequence ID" value="PWF54844.1"/>
    <property type="molecule type" value="Genomic_DNA"/>
</dbReference>
<dbReference type="RefSeq" id="WP_106756316.1">
    <property type="nucleotide sequence ID" value="NZ_PXWF02000063.1"/>
</dbReference>
<dbReference type="InterPro" id="IPR001563">
    <property type="entry name" value="Peptidase_S10"/>
</dbReference>
<accession>A0A2U2I4W0</accession>
<feature type="chain" id="PRO_5015712439" evidence="2">
    <location>
        <begin position="20"/>
        <end position="526"/>
    </location>
</feature>
<organism evidence="3 4">
    <name type="scientific">Massilia glaciei</name>
    <dbReference type="NCBI Taxonomy" id="1524097"/>
    <lineage>
        <taxon>Bacteria</taxon>
        <taxon>Pseudomonadati</taxon>
        <taxon>Pseudomonadota</taxon>
        <taxon>Betaproteobacteria</taxon>
        <taxon>Burkholderiales</taxon>
        <taxon>Oxalobacteraceae</taxon>
        <taxon>Telluria group</taxon>
        <taxon>Massilia</taxon>
    </lineage>
</organism>
<evidence type="ECO:0000313" key="3">
    <source>
        <dbReference type="EMBL" id="PWF54844.1"/>
    </source>
</evidence>
<dbReference type="OrthoDB" id="9770107at2"/>
<feature type="compositionally biased region" description="Pro residues" evidence="1">
    <location>
        <begin position="36"/>
        <end position="48"/>
    </location>
</feature>
<dbReference type="GO" id="GO:0006508">
    <property type="term" value="P:proteolysis"/>
    <property type="evidence" value="ECO:0007669"/>
    <property type="project" value="InterPro"/>
</dbReference>
<comment type="caution">
    <text evidence="3">The sequence shown here is derived from an EMBL/GenBank/DDBJ whole genome shotgun (WGS) entry which is preliminary data.</text>
</comment>